<evidence type="ECO:0000256" key="5">
    <source>
        <dbReference type="ARBA" id="ARBA00022989"/>
    </source>
</evidence>
<keyword evidence="4 7" id="KW-0812">Transmembrane</keyword>
<dbReference type="GO" id="GO:0005337">
    <property type="term" value="F:nucleoside transmembrane transporter activity"/>
    <property type="evidence" value="ECO:0007669"/>
    <property type="project" value="InterPro"/>
</dbReference>
<feature type="transmembrane region" description="Helical" evidence="7">
    <location>
        <begin position="131"/>
        <end position="150"/>
    </location>
</feature>
<name>A0A146KB06_9EUKA</name>
<evidence type="ECO:0000256" key="3">
    <source>
        <dbReference type="ARBA" id="ARBA00022448"/>
    </source>
</evidence>
<organism evidence="8">
    <name type="scientific">Trepomonas sp. PC1</name>
    <dbReference type="NCBI Taxonomy" id="1076344"/>
    <lineage>
        <taxon>Eukaryota</taxon>
        <taxon>Metamonada</taxon>
        <taxon>Diplomonadida</taxon>
        <taxon>Hexamitidae</taxon>
        <taxon>Hexamitinae</taxon>
        <taxon>Trepomonas</taxon>
    </lineage>
</organism>
<sequence>MKKQSIQYLGFILIGFGIYMAYYSLVAQANYWIYYYDAEFTAVISTAHFLGELFGCGLAIPLEKRITYKQVSIIHMLISSFVIISIVPLGFIQHYWTKIILTVLPVFVLGVSNCVFSGFSISLSARIASEMTGAIQVGIAVASVVITFVQDIVTGCFNTPNTSAFYGLSLIYNAIVYWSITLIFVITSIVIFFAQVNFLDKKDKFEFRQKQMQVQYVSDVQYKTEFSLDLNQVEQKPDTDFAPNDRKWIHLMGLSTCVNCIIHYTIFPLFVLKVPSSYLLQQNIASTDWWILGILTVQCIADCVGRVLPKTKCYKYLTSKAEIILCASRFIFYILFPLMTLPTSKPIICNDYFYFIVLVSLSVSYGVVQTLGVMRYQDFCKNNWQLTRGGFIVNIWLTLGLGISGFATLG</sequence>
<keyword evidence="5 7" id="KW-1133">Transmembrane helix</keyword>
<feature type="transmembrane region" description="Helical" evidence="7">
    <location>
        <begin position="386"/>
        <end position="407"/>
    </location>
</feature>
<dbReference type="AlphaFoldDB" id="A0A146KB06"/>
<feature type="transmembrane region" description="Helical" evidence="7">
    <location>
        <begin position="248"/>
        <end position="269"/>
    </location>
</feature>
<accession>A0A146KB06</accession>
<dbReference type="GO" id="GO:0005886">
    <property type="term" value="C:plasma membrane"/>
    <property type="evidence" value="ECO:0007669"/>
    <property type="project" value="TreeGrafter"/>
</dbReference>
<proteinExistence type="inferred from homology"/>
<keyword evidence="3" id="KW-0813">Transport</keyword>
<feature type="transmembrane region" description="Helical" evidence="7">
    <location>
        <begin position="321"/>
        <end position="340"/>
    </location>
</feature>
<dbReference type="InterPro" id="IPR002259">
    <property type="entry name" value="Eqnu_transpt"/>
</dbReference>
<feature type="non-terminal residue" evidence="8">
    <location>
        <position position="410"/>
    </location>
</feature>
<feature type="transmembrane region" description="Helical" evidence="7">
    <location>
        <begin position="12"/>
        <end position="34"/>
    </location>
</feature>
<feature type="transmembrane region" description="Helical" evidence="7">
    <location>
        <begin position="170"/>
        <end position="194"/>
    </location>
</feature>
<evidence type="ECO:0000313" key="8">
    <source>
        <dbReference type="EMBL" id="JAP93114.1"/>
    </source>
</evidence>
<reference evidence="8" key="1">
    <citation type="submission" date="2015-07" db="EMBL/GenBank/DDBJ databases">
        <title>Adaptation to a free-living lifestyle via gene acquisitions in the diplomonad Trepomonas sp. PC1.</title>
        <authorList>
            <person name="Xu F."/>
            <person name="Jerlstrom-Hultqvist J."/>
            <person name="Kolisko M."/>
            <person name="Simpson A.G.B."/>
            <person name="Roger A.J."/>
            <person name="Svard S.G."/>
            <person name="Andersson J.O."/>
        </authorList>
    </citation>
    <scope>NUCLEOTIDE SEQUENCE</scope>
    <source>
        <strain evidence="8">PC1</strain>
    </source>
</reference>
<keyword evidence="6 7" id="KW-0472">Membrane</keyword>
<feature type="transmembrane region" description="Helical" evidence="7">
    <location>
        <begin position="40"/>
        <end position="60"/>
    </location>
</feature>
<feature type="transmembrane region" description="Helical" evidence="7">
    <location>
        <begin position="289"/>
        <end position="309"/>
    </location>
</feature>
<dbReference type="PANTHER" id="PTHR10332:SF10">
    <property type="entry name" value="EQUILIBRATIVE NUCLEOSIDE TRANSPORTER 4"/>
    <property type="match status" value="1"/>
</dbReference>
<gene>
    <name evidence="8" type="ORF">TPC1_14721</name>
</gene>
<comment type="similarity">
    <text evidence="2">Belongs to the SLC29A/ENT transporter (TC 2.A.57) family.</text>
</comment>
<protein>
    <submittedName>
        <fullName evidence="8">Equilibrative nucleoside transporter family protein</fullName>
    </submittedName>
</protein>
<dbReference type="PANTHER" id="PTHR10332">
    <property type="entry name" value="EQUILIBRATIVE NUCLEOSIDE TRANSPORTER"/>
    <property type="match status" value="1"/>
</dbReference>
<dbReference type="EMBL" id="GDID01003492">
    <property type="protein sequence ID" value="JAP93114.1"/>
    <property type="molecule type" value="Transcribed_RNA"/>
</dbReference>
<comment type="subcellular location">
    <subcellularLocation>
        <location evidence="1">Membrane</location>
        <topology evidence="1">Multi-pass membrane protein</topology>
    </subcellularLocation>
</comment>
<evidence type="ECO:0000256" key="7">
    <source>
        <dbReference type="SAM" id="Phobius"/>
    </source>
</evidence>
<feature type="transmembrane region" description="Helical" evidence="7">
    <location>
        <begin position="99"/>
        <end position="119"/>
    </location>
</feature>
<feature type="transmembrane region" description="Helical" evidence="7">
    <location>
        <begin position="352"/>
        <end position="374"/>
    </location>
</feature>
<evidence type="ECO:0000256" key="4">
    <source>
        <dbReference type="ARBA" id="ARBA00022692"/>
    </source>
</evidence>
<feature type="transmembrane region" description="Helical" evidence="7">
    <location>
        <begin position="72"/>
        <end position="93"/>
    </location>
</feature>
<evidence type="ECO:0000256" key="1">
    <source>
        <dbReference type="ARBA" id="ARBA00004141"/>
    </source>
</evidence>
<evidence type="ECO:0000256" key="6">
    <source>
        <dbReference type="ARBA" id="ARBA00023136"/>
    </source>
</evidence>
<evidence type="ECO:0000256" key="2">
    <source>
        <dbReference type="ARBA" id="ARBA00007965"/>
    </source>
</evidence>